<evidence type="ECO:0000256" key="4">
    <source>
        <dbReference type="ARBA" id="ARBA00023026"/>
    </source>
</evidence>
<comment type="caution">
    <text evidence="8">The sequence shown here is derived from an EMBL/GenBank/DDBJ whole genome shotgun (WGS) entry which is preliminary data.</text>
</comment>
<sequence length="107" mass="11513">MATILSCKTVDTLQTVDVEIIPNAKCAKLYDSTVNLEDSMICADLGKGKDSCDGDSGGPLLVNDVVSYALDFINDIFNGGSNNNVKEFLTFGPEVLRVWEEAVAMSM</sequence>
<evidence type="ECO:0000256" key="6">
    <source>
        <dbReference type="ARBA" id="ARBA00023180"/>
    </source>
</evidence>
<accession>A0A080ZWL6</accession>
<evidence type="ECO:0000256" key="3">
    <source>
        <dbReference type="ARBA" id="ARBA00022729"/>
    </source>
</evidence>
<dbReference type="PANTHER" id="PTHR24276:SF98">
    <property type="entry name" value="FI18310P1-RELATED"/>
    <property type="match status" value="1"/>
</dbReference>
<proteinExistence type="predicted"/>
<evidence type="ECO:0000256" key="5">
    <source>
        <dbReference type="ARBA" id="ARBA00023157"/>
    </source>
</evidence>
<dbReference type="GO" id="GO:0006508">
    <property type="term" value="P:proteolysis"/>
    <property type="evidence" value="ECO:0007669"/>
    <property type="project" value="InterPro"/>
</dbReference>
<evidence type="ECO:0000313" key="8">
    <source>
        <dbReference type="EMBL" id="ETO71027.1"/>
    </source>
</evidence>
<comment type="subcellular location">
    <subcellularLocation>
        <location evidence="1">Secreted</location>
    </subcellularLocation>
</comment>
<dbReference type="EMBL" id="ANJA01002234">
    <property type="protein sequence ID" value="ETO71027.1"/>
    <property type="molecule type" value="Genomic_DNA"/>
</dbReference>
<evidence type="ECO:0000313" key="9">
    <source>
        <dbReference type="Proteomes" id="UP000028582"/>
    </source>
</evidence>
<dbReference type="Pfam" id="PF00089">
    <property type="entry name" value="Trypsin"/>
    <property type="match status" value="1"/>
</dbReference>
<dbReference type="Gene3D" id="2.40.10.10">
    <property type="entry name" value="Trypsin-like serine proteases"/>
    <property type="match status" value="1"/>
</dbReference>
<dbReference type="InterPro" id="IPR050430">
    <property type="entry name" value="Peptidase_S1"/>
</dbReference>
<dbReference type="InterPro" id="IPR043504">
    <property type="entry name" value="Peptidase_S1_PA_chymotrypsin"/>
</dbReference>
<feature type="domain" description="Peptidase S1" evidence="7">
    <location>
        <begin position="8"/>
        <end position="65"/>
    </location>
</feature>
<dbReference type="AlphaFoldDB" id="A0A080ZWL6"/>
<name>A0A080ZWL6_PHYNI</name>
<keyword evidence="3" id="KW-0732">Signal</keyword>
<gene>
    <name evidence="8" type="ORF">F444_12546</name>
</gene>
<dbReference type="GO" id="GO:0005576">
    <property type="term" value="C:extracellular region"/>
    <property type="evidence" value="ECO:0007669"/>
    <property type="project" value="UniProtKB-SubCell"/>
</dbReference>
<dbReference type="SUPFAM" id="SSF50494">
    <property type="entry name" value="Trypsin-like serine proteases"/>
    <property type="match status" value="1"/>
</dbReference>
<dbReference type="PANTHER" id="PTHR24276">
    <property type="entry name" value="POLYSERASE-RELATED"/>
    <property type="match status" value="1"/>
</dbReference>
<dbReference type="GO" id="GO:0004252">
    <property type="term" value="F:serine-type endopeptidase activity"/>
    <property type="evidence" value="ECO:0007669"/>
    <property type="project" value="InterPro"/>
</dbReference>
<keyword evidence="2" id="KW-0964">Secreted</keyword>
<keyword evidence="6" id="KW-0325">Glycoprotein</keyword>
<reference evidence="8 9" key="1">
    <citation type="submission" date="2013-11" db="EMBL/GenBank/DDBJ databases">
        <title>The Genome Sequence of Phytophthora parasitica P1976.</title>
        <authorList>
            <consortium name="The Broad Institute Genomics Platform"/>
            <person name="Russ C."/>
            <person name="Tyler B."/>
            <person name="Panabieres F."/>
            <person name="Shan W."/>
            <person name="Tripathy S."/>
            <person name="Grunwald N."/>
            <person name="Machado M."/>
            <person name="Johnson C.S."/>
            <person name="Walker B."/>
            <person name="Young S."/>
            <person name="Zeng Q."/>
            <person name="Gargeya S."/>
            <person name="Fitzgerald M."/>
            <person name="Haas B."/>
            <person name="Abouelleil A."/>
            <person name="Allen A.W."/>
            <person name="Alvarado L."/>
            <person name="Arachchi H.M."/>
            <person name="Berlin A.M."/>
            <person name="Chapman S.B."/>
            <person name="Gainer-Dewar J."/>
            <person name="Goldberg J."/>
            <person name="Griggs A."/>
            <person name="Gujja S."/>
            <person name="Hansen M."/>
            <person name="Howarth C."/>
            <person name="Imamovic A."/>
            <person name="Ireland A."/>
            <person name="Larimer J."/>
            <person name="McCowan C."/>
            <person name="Murphy C."/>
            <person name="Pearson M."/>
            <person name="Poon T.W."/>
            <person name="Priest M."/>
            <person name="Roberts A."/>
            <person name="Saif S."/>
            <person name="Shea T."/>
            <person name="Sisk P."/>
            <person name="Sykes S."/>
            <person name="Wortman J."/>
            <person name="Nusbaum C."/>
            <person name="Birren B."/>
        </authorList>
    </citation>
    <scope>NUCLEOTIDE SEQUENCE [LARGE SCALE GENOMIC DNA]</scope>
    <source>
        <strain evidence="8 9">P1976</strain>
    </source>
</reference>
<keyword evidence="5" id="KW-1015">Disulfide bond</keyword>
<keyword evidence="4" id="KW-0843">Virulence</keyword>
<organism evidence="8 9">
    <name type="scientific">Phytophthora nicotianae P1976</name>
    <dbReference type="NCBI Taxonomy" id="1317066"/>
    <lineage>
        <taxon>Eukaryota</taxon>
        <taxon>Sar</taxon>
        <taxon>Stramenopiles</taxon>
        <taxon>Oomycota</taxon>
        <taxon>Peronosporomycetes</taxon>
        <taxon>Peronosporales</taxon>
        <taxon>Peronosporaceae</taxon>
        <taxon>Phytophthora</taxon>
    </lineage>
</organism>
<dbReference type="InterPro" id="IPR009003">
    <property type="entry name" value="Peptidase_S1_PA"/>
</dbReference>
<evidence type="ECO:0000256" key="2">
    <source>
        <dbReference type="ARBA" id="ARBA00022525"/>
    </source>
</evidence>
<dbReference type="InterPro" id="IPR033116">
    <property type="entry name" value="TRYPSIN_SER"/>
</dbReference>
<evidence type="ECO:0000259" key="7">
    <source>
        <dbReference type="Pfam" id="PF00089"/>
    </source>
</evidence>
<protein>
    <recommendedName>
        <fullName evidence="7">Peptidase S1 domain-containing protein</fullName>
    </recommendedName>
</protein>
<evidence type="ECO:0000256" key="1">
    <source>
        <dbReference type="ARBA" id="ARBA00004613"/>
    </source>
</evidence>
<dbReference type="PROSITE" id="PS00135">
    <property type="entry name" value="TRYPSIN_SER"/>
    <property type="match status" value="1"/>
</dbReference>
<dbReference type="InterPro" id="IPR001254">
    <property type="entry name" value="Trypsin_dom"/>
</dbReference>
<dbReference type="Proteomes" id="UP000028582">
    <property type="component" value="Unassembled WGS sequence"/>
</dbReference>